<dbReference type="AlphaFoldDB" id="A0A087E2K4"/>
<dbReference type="PROSITE" id="PS50893">
    <property type="entry name" value="ABC_TRANSPORTER_2"/>
    <property type="match status" value="1"/>
</dbReference>
<evidence type="ECO:0000313" key="8">
    <source>
        <dbReference type="Proteomes" id="UP000029003"/>
    </source>
</evidence>
<dbReference type="EC" id="3.6.3.25" evidence="7"/>
<dbReference type="GO" id="GO:0016887">
    <property type="term" value="F:ATP hydrolysis activity"/>
    <property type="evidence" value="ECO:0007669"/>
    <property type="project" value="InterPro"/>
</dbReference>
<dbReference type="PANTHER" id="PTHR42711:SF19">
    <property type="entry name" value="DOXORUBICIN RESISTANCE ATP-BINDING PROTEIN DRRA"/>
    <property type="match status" value="1"/>
</dbReference>
<feature type="domain" description="ABC transporter" evidence="6">
    <location>
        <begin position="37"/>
        <end position="267"/>
    </location>
</feature>
<keyword evidence="5" id="KW-0046">Antibiotic resistance</keyword>
<evidence type="ECO:0000256" key="3">
    <source>
        <dbReference type="ARBA" id="ARBA00022741"/>
    </source>
</evidence>
<keyword evidence="3" id="KW-0547">Nucleotide-binding</keyword>
<evidence type="ECO:0000256" key="4">
    <source>
        <dbReference type="ARBA" id="ARBA00022840"/>
    </source>
</evidence>
<dbReference type="CDD" id="cd03230">
    <property type="entry name" value="ABC_DR_subfamily_A"/>
    <property type="match status" value="1"/>
</dbReference>
<dbReference type="OrthoDB" id="9804819at2"/>
<gene>
    <name evidence="7" type="ORF">THER5_0177</name>
</gene>
<dbReference type="Pfam" id="PF00005">
    <property type="entry name" value="ABC_tran"/>
    <property type="match status" value="1"/>
</dbReference>
<evidence type="ECO:0000259" key="6">
    <source>
        <dbReference type="PROSITE" id="PS50893"/>
    </source>
</evidence>
<dbReference type="SUPFAM" id="SSF52540">
    <property type="entry name" value="P-loop containing nucleoside triphosphate hydrolases"/>
    <property type="match status" value="1"/>
</dbReference>
<dbReference type="EMBL" id="JGZT01000007">
    <property type="protein sequence ID" value="KFJ02005.1"/>
    <property type="molecule type" value="Genomic_DNA"/>
</dbReference>
<proteinExistence type="predicted"/>
<dbReference type="Proteomes" id="UP000029003">
    <property type="component" value="Unassembled WGS sequence"/>
</dbReference>
<sequence>MPTVMPTVPAVPAMPAMPATPAIPAMMQPQPNPSAAVSIRGLLKRFGDKVAVNGLSLDIPVGSFYGLVGPNGAGKTTTLNMVTGLLRPDGGIVTILGRDVWGDVNAAKRTIGVMPQPDQIFNRLTGMQLLVYCGMLRGMPRAKALQRAGDLLAAFDLSNAANVMVADYSAGMTKKICLACAMIHSPRILVLDEPFESVDPVSSANLKDILIEYVSTGGTVIISSHVMALVEKMCTHVAVINQGVVCAAGTIGQVAAGEDLEERFLQLVGGRHGAAHIAWLDGGAQ</sequence>
<reference evidence="7 8" key="1">
    <citation type="submission" date="2014-03" db="EMBL/GenBank/DDBJ databases">
        <title>Genomics of Bifidobacteria.</title>
        <authorList>
            <person name="Ventura M."/>
            <person name="Milani C."/>
            <person name="Lugli G.A."/>
        </authorList>
    </citation>
    <scope>NUCLEOTIDE SEQUENCE [LARGE SCALE GENOMIC DNA]</scope>
    <source>
        <strain evidence="7 8">LMG 21395</strain>
    </source>
</reference>
<dbReference type="GO" id="GO:0005524">
    <property type="term" value="F:ATP binding"/>
    <property type="evidence" value="ECO:0007669"/>
    <property type="project" value="UniProtKB-KW"/>
</dbReference>
<name>A0A087E2K4_9BIFI</name>
<dbReference type="PANTHER" id="PTHR42711">
    <property type="entry name" value="ABC TRANSPORTER ATP-BINDING PROTEIN"/>
    <property type="match status" value="1"/>
</dbReference>
<organism evidence="7 8">
    <name type="scientific">Bifidobacterium thermacidophilum subsp. thermacidophilum</name>
    <dbReference type="NCBI Taxonomy" id="79262"/>
    <lineage>
        <taxon>Bacteria</taxon>
        <taxon>Bacillati</taxon>
        <taxon>Actinomycetota</taxon>
        <taxon>Actinomycetes</taxon>
        <taxon>Bifidobacteriales</taxon>
        <taxon>Bifidobacteriaceae</taxon>
        <taxon>Bifidobacterium</taxon>
    </lineage>
</organism>
<keyword evidence="4 7" id="KW-0067">ATP-binding</keyword>
<keyword evidence="2" id="KW-0813">Transport</keyword>
<protein>
    <submittedName>
        <fullName evidence="7">ABC transporter, ATP-binding protein</fullName>
        <ecNumber evidence="7">3.6.3.25</ecNumber>
    </submittedName>
</protein>
<dbReference type="InterPro" id="IPR050763">
    <property type="entry name" value="ABC_transporter_ATP-binding"/>
</dbReference>
<dbReference type="InterPro" id="IPR027417">
    <property type="entry name" value="P-loop_NTPase"/>
</dbReference>
<dbReference type="InterPro" id="IPR003439">
    <property type="entry name" value="ABC_transporter-like_ATP-bd"/>
</dbReference>
<evidence type="ECO:0000256" key="1">
    <source>
        <dbReference type="ARBA" id="ARBA00004202"/>
    </source>
</evidence>
<comment type="subcellular location">
    <subcellularLocation>
        <location evidence="1">Cell membrane</location>
        <topology evidence="1">Peripheral membrane protein</topology>
    </subcellularLocation>
</comment>
<dbReference type="GO" id="GO:0046677">
    <property type="term" value="P:response to antibiotic"/>
    <property type="evidence" value="ECO:0007669"/>
    <property type="project" value="UniProtKB-KW"/>
</dbReference>
<accession>A0A087E2K4</accession>
<evidence type="ECO:0000256" key="5">
    <source>
        <dbReference type="ARBA" id="ARBA00023251"/>
    </source>
</evidence>
<keyword evidence="7" id="KW-0378">Hydrolase</keyword>
<dbReference type="InterPro" id="IPR003593">
    <property type="entry name" value="AAA+_ATPase"/>
</dbReference>
<dbReference type="Gene3D" id="3.40.50.300">
    <property type="entry name" value="P-loop containing nucleotide triphosphate hydrolases"/>
    <property type="match status" value="1"/>
</dbReference>
<evidence type="ECO:0000256" key="2">
    <source>
        <dbReference type="ARBA" id="ARBA00022448"/>
    </source>
</evidence>
<evidence type="ECO:0000313" key="7">
    <source>
        <dbReference type="EMBL" id="KFJ02005.1"/>
    </source>
</evidence>
<dbReference type="SMART" id="SM00382">
    <property type="entry name" value="AAA"/>
    <property type="match status" value="1"/>
</dbReference>
<comment type="caution">
    <text evidence="7">The sequence shown here is derived from an EMBL/GenBank/DDBJ whole genome shotgun (WGS) entry which is preliminary data.</text>
</comment>
<dbReference type="GO" id="GO:0005886">
    <property type="term" value="C:plasma membrane"/>
    <property type="evidence" value="ECO:0007669"/>
    <property type="project" value="UniProtKB-SubCell"/>
</dbReference>